<feature type="transmembrane region" description="Helical" evidence="7">
    <location>
        <begin position="229"/>
        <end position="251"/>
    </location>
</feature>
<reference evidence="9 10" key="1">
    <citation type="journal article" date="2012" name="Eukaryot. Cell">
        <title>Draft genome sequence of CBS 2479, the standard type strain of Trichosporon asahii.</title>
        <authorList>
            <person name="Yang R.Y."/>
            <person name="Li H.T."/>
            <person name="Zhu H."/>
            <person name="Zhou G.P."/>
            <person name="Wang M."/>
            <person name="Wang L."/>
        </authorList>
    </citation>
    <scope>NUCLEOTIDE SEQUENCE [LARGE SCALE GENOMIC DNA]</scope>
    <source>
        <strain evidence="10">ATCC 90039 / CBS 2479 / JCM 2466 / KCTC 7840 / NCYC 2677 / UAMH 7654</strain>
    </source>
</reference>
<dbReference type="PANTHER" id="PTHR43791">
    <property type="entry name" value="PERMEASE-RELATED"/>
    <property type="match status" value="1"/>
</dbReference>
<feature type="transmembrane region" description="Helical" evidence="7">
    <location>
        <begin position="162"/>
        <end position="186"/>
    </location>
</feature>
<comment type="subcellular location">
    <subcellularLocation>
        <location evidence="1">Membrane</location>
        <topology evidence="1">Multi-pass membrane protein</topology>
    </subcellularLocation>
</comment>
<feature type="compositionally biased region" description="Basic and acidic residues" evidence="6">
    <location>
        <begin position="7"/>
        <end position="28"/>
    </location>
</feature>
<dbReference type="GO" id="GO:0016020">
    <property type="term" value="C:membrane"/>
    <property type="evidence" value="ECO:0007669"/>
    <property type="project" value="UniProtKB-SubCell"/>
</dbReference>
<dbReference type="RefSeq" id="XP_014183273.1">
    <property type="nucleotide sequence ID" value="XM_014327798.1"/>
</dbReference>
<dbReference type="Proteomes" id="UP000002748">
    <property type="component" value="Unassembled WGS sequence"/>
</dbReference>
<feature type="region of interest" description="Disordered" evidence="6">
    <location>
        <begin position="1"/>
        <end position="28"/>
    </location>
</feature>
<keyword evidence="3 7" id="KW-0812">Transmembrane</keyword>
<feature type="domain" description="Major facilitator superfamily (MFS) profile" evidence="8">
    <location>
        <begin position="66"/>
        <end position="487"/>
    </location>
</feature>
<dbReference type="InterPro" id="IPR020846">
    <property type="entry name" value="MFS_dom"/>
</dbReference>
<dbReference type="SUPFAM" id="SSF103473">
    <property type="entry name" value="MFS general substrate transporter"/>
    <property type="match status" value="1"/>
</dbReference>
<name>J5TPX1_TRIAS</name>
<dbReference type="AlphaFoldDB" id="J5TPX1"/>
<evidence type="ECO:0000313" key="9">
    <source>
        <dbReference type="EMBL" id="EJT52036.1"/>
    </source>
</evidence>
<dbReference type="InterPro" id="IPR036259">
    <property type="entry name" value="MFS_trans_sf"/>
</dbReference>
<dbReference type="PANTHER" id="PTHR43791:SF3">
    <property type="entry name" value="MAJOR FACILITATOR SUPERFAMILY (MFS) PROFILE DOMAIN-CONTAINING PROTEIN"/>
    <property type="match status" value="1"/>
</dbReference>
<feature type="transmembrane region" description="Helical" evidence="7">
    <location>
        <begin position="300"/>
        <end position="320"/>
    </location>
</feature>
<evidence type="ECO:0000259" key="8">
    <source>
        <dbReference type="PROSITE" id="PS50850"/>
    </source>
</evidence>
<dbReference type="OrthoDB" id="3639251at2759"/>
<dbReference type="GeneID" id="25990261"/>
<feature type="transmembrane region" description="Helical" evidence="7">
    <location>
        <begin position="459"/>
        <end position="480"/>
    </location>
</feature>
<comment type="caution">
    <text evidence="9">The sequence shown here is derived from an EMBL/GenBank/DDBJ whole genome shotgun (WGS) entry which is preliminary data.</text>
</comment>
<feature type="transmembrane region" description="Helical" evidence="7">
    <location>
        <begin position="332"/>
        <end position="353"/>
    </location>
</feature>
<dbReference type="Pfam" id="PF07690">
    <property type="entry name" value="MFS_1"/>
    <property type="match status" value="1"/>
</dbReference>
<feature type="transmembrane region" description="Helical" evidence="7">
    <location>
        <begin position="198"/>
        <end position="217"/>
    </location>
</feature>
<feature type="transmembrane region" description="Helical" evidence="7">
    <location>
        <begin position="136"/>
        <end position="156"/>
    </location>
</feature>
<feature type="transmembrane region" description="Helical" evidence="7">
    <location>
        <begin position="365"/>
        <end position="384"/>
    </location>
</feature>
<keyword evidence="5 7" id="KW-0472">Membrane</keyword>
<evidence type="ECO:0000313" key="10">
    <source>
        <dbReference type="Proteomes" id="UP000002748"/>
    </source>
</evidence>
<evidence type="ECO:0000256" key="7">
    <source>
        <dbReference type="SAM" id="Phobius"/>
    </source>
</evidence>
<feature type="transmembrane region" description="Helical" evidence="7">
    <location>
        <begin position="107"/>
        <end position="124"/>
    </location>
</feature>
<accession>J5TPX1</accession>
<dbReference type="KEGG" id="tasa:A1Q1_06749"/>
<dbReference type="Gene3D" id="1.20.1250.20">
    <property type="entry name" value="MFS general substrate transporter like domains"/>
    <property type="match status" value="2"/>
</dbReference>
<dbReference type="HOGENOM" id="CLU_001265_0_1_1"/>
<dbReference type="GO" id="GO:0022857">
    <property type="term" value="F:transmembrane transporter activity"/>
    <property type="evidence" value="ECO:0007669"/>
    <property type="project" value="InterPro"/>
</dbReference>
<dbReference type="VEuPathDB" id="FungiDB:A1Q1_06749"/>
<dbReference type="EMBL" id="ALBS01000037">
    <property type="protein sequence ID" value="EJT52036.1"/>
    <property type="molecule type" value="Genomic_DNA"/>
</dbReference>
<feature type="transmembrane region" description="Helical" evidence="7">
    <location>
        <begin position="390"/>
        <end position="411"/>
    </location>
</feature>
<proteinExistence type="predicted"/>
<sequence>MATVNTLDKDQKPMEFAESKHLERYDSDEKTPSIVEAAPVGGANNLDVGFAAEEVKRITKKIDYRLIPVLSMMYAISLIDRTNLAIARSANEVKMDRDLGTNQGDRYSIITLVFFIPYIIFEIPSQFGLRKFGAKIWLGSAVVLWGVVMLCMGFVPNWYGLAALRAVLGIFESALFPGAAYLISCWYPRKDMGLRNSVFYITSACAGSFAKLLGWVFSLLDGKGGRSGWRWIFIIYGVVTIVIGLLAYLLITDFPDKAKFLTEDERHIVITRIERDRADSKPDPLTYSKMLKYAMMWQPWIFALMFMSMTTATYSLAYFLPTILATMGFDNVQSLVLGTPAYFWAIIPSVISGRVADKVKGARSWVIVFNATCLLVGTCMYSQLAKSQKAARFAGIFLAVGGANASIPLIISWQHTAIRSQSLRAYCSALTVAFGGIGGIIGSTVFMQKEQKQGYPSGVYTSLGLMVFCILAAIGLQFYYRVQNRKADRGELIINDHEEFRYQP</sequence>
<dbReference type="InterPro" id="IPR011701">
    <property type="entry name" value="MFS"/>
</dbReference>
<evidence type="ECO:0000256" key="5">
    <source>
        <dbReference type="ARBA" id="ARBA00023136"/>
    </source>
</evidence>
<evidence type="ECO:0000256" key="2">
    <source>
        <dbReference type="ARBA" id="ARBA00022448"/>
    </source>
</evidence>
<feature type="transmembrane region" description="Helical" evidence="7">
    <location>
        <begin position="66"/>
        <end position="87"/>
    </location>
</feature>
<evidence type="ECO:0000256" key="3">
    <source>
        <dbReference type="ARBA" id="ARBA00022692"/>
    </source>
</evidence>
<evidence type="ECO:0000256" key="4">
    <source>
        <dbReference type="ARBA" id="ARBA00022989"/>
    </source>
</evidence>
<keyword evidence="2" id="KW-0813">Transport</keyword>
<organism evidence="9 10">
    <name type="scientific">Trichosporon asahii var. asahii (strain ATCC 90039 / CBS 2479 / JCM 2466 / KCTC 7840 / NBRC 103889/ NCYC 2677 / UAMH 7654)</name>
    <name type="common">Yeast</name>
    <dbReference type="NCBI Taxonomy" id="1186058"/>
    <lineage>
        <taxon>Eukaryota</taxon>
        <taxon>Fungi</taxon>
        <taxon>Dikarya</taxon>
        <taxon>Basidiomycota</taxon>
        <taxon>Agaricomycotina</taxon>
        <taxon>Tremellomycetes</taxon>
        <taxon>Trichosporonales</taxon>
        <taxon>Trichosporonaceae</taxon>
        <taxon>Trichosporon</taxon>
    </lineage>
</organism>
<feature type="transmembrane region" description="Helical" evidence="7">
    <location>
        <begin position="423"/>
        <end position="447"/>
    </location>
</feature>
<evidence type="ECO:0000256" key="1">
    <source>
        <dbReference type="ARBA" id="ARBA00004141"/>
    </source>
</evidence>
<keyword evidence="4 7" id="KW-1133">Transmembrane helix</keyword>
<evidence type="ECO:0000256" key="6">
    <source>
        <dbReference type="SAM" id="MobiDB-lite"/>
    </source>
</evidence>
<protein>
    <recommendedName>
        <fullName evidence="8">Major facilitator superfamily (MFS) profile domain-containing protein</fullName>
    </recommendedName>
</protein>
<dbReference type="FunFam" id="1.20.1250.20:FF:000018">
    <property type="entry name" value="MFS transporter permease"/>
    <property type="match status" value="1"/>
</dbReference>
<dbReference type="PROSITE" id="PS50850">
    <property type="entry name" value="MFS"/>
    <property type="match status" value="1"/>
</dbReference>
<gene>
    <name evidence="9" type="ORF">A1Q1_06749</name>
</gene>